<evidence type="ECO:0000256" key="1">
    <source>
        <dbReference type="ARBA" id="ARBA00000013"/>
    </source>
</evidence>
<evidence type="ECO:0000256" key="14">
    <source>
        <dbReference type="ARBA" id="ARBA00025153"/>
    </source>
</evidence>
<evidence type="ECO:0000256" key="16">
    <source>
        <dbReference type="ARBA" id="ARBA00049209"/>
    </source>
</evidence>
<gene>
    <name evidence="23" type="primary">nnr</name>
    <name evidence="17" type="synonym">nnrD</name>
    <name evidence="18" type="synonym">nnrE</name>
    <name evidence="22" type="ORF">CLV79_11081</name>
    <name evidence="23" type="ORF">LOS8367_03145</name>
</gene>
<comment type="catalytic activity">
    <reaction evidence="2 18 19">
        <text>(6R)-NADPHX = (6S)-NADPHX</text>
        <dbReference type="Rhea" id="RHEA:32227"/>
        <dbReference type="ChEBI" id="CHEBI:64076"/>
        <dbReference type="ChEBI" id="CHEBI:64077"/>
        <dbReference type="EC" id="5.1.99.6"/>
    </reaction>
</comment>
<dbReference type="EC" id="5.1.99.6" evidence="19"/>
<keyword evidence="22" id="KW-0808">Transferase</keyword>
<evidence type="ECO:0000256" key="3">
    <source>
        <dbReference type="ARBA" id="ARBA00006001"/>
    </source>
</evidence>
<keyword evidence="22" id="KW-0418">Kinase</keyword>
<evidence type="ECO:0000256" key="4">
    <source>
        <dbReference type="ARBA" id="ARBA00009524"/>
    </source>
</evidence>
<comment type="similarity">
    <text evidence="3 19">In the N-terminal section; belongs to the NnrE/AIBP family.</text>
</comment>
<dbReference type="HAMAP" id="MF_01965">
    <property type="entry name" value="NADHX_dehydratase"/>
    <property type="match status" value="1"/>
</dbReference>
<evidence type="ECO:0000256" key="19">
    <source>
        <dbReference type="PIRNR" id="PIRNR017184"/>
    </source>
</evidence>
<comment type="similarity">
    <text evidence="18">Belongs to the NnrE/AIBP family.</text>
</comment>
<organism evidence="23 24">
    <name type="scientific">Limimaricola soesokkakensis</name>
    <dbReference type="NCBI Taxonomy" id="1343159"/>
    <lineage>
        <taxon>Bacteria</taxon>
        <taxon>Pseudomonadati</taxon>
        <taxon>Pseudomonadota</taxon>
        <taxon>Alphaproteobacteria</taxon>
        <taxon>Rhodobacterales</taxon>
        <taxon>Paracoccaceae</taxon>
        <taxon>Limimaricola</taxon>
    </lineage>
</organism>
<dbReference type="PANTHER" id="PTHR12592:SF0">
    <property type="entry name" value="ATP-DEPENDENT (S)-NAD(P)H-HYDRATE DEHYDRATASE"/>
    <property type="match status" value="1"/>
</dbReference>
<evidence type="ECO:0000256" key="2">
    <source>
        <dbReference type="ARBA" id="ARBA00000909"/>
    </source>
</evidence>
<dbReference type="GO" id="GO:0110051">
    <property type="term" value="P:metabolite repair"/>
    <property type="evidence" value="ECO:0007669"/>
    <property type="project" value="TreeGrafter"/>
</dbReference>
<dbReference type="Proteomes" id="UP000240624">
    <property type="component" value="Unassembled WGS sequence"/>
</dbReference>
<feature type="binding site" evidence="17">
    <location>
        <position position="460"/>
    </location>
    <ligand>
        <name>(6S)-NADPHX</name>
        <dbReference type="ChEBI" id="CHEBI:64076"/>
    </ligand>
</feature>
<dbReference type="Gene3D" id="3.40.1190.20">
    <property type="match status" value="1"/>
</dbReference>
<dbReference type="RefSeq" id="WP_306456266.1">
    <property type="nucleotide sequence ID" value="NZ_FWFY01000011.1"/>
</dbReference>
<feature type="binding site" evidence="17">
    <location>
        <position position="459"/>
    </location>
    <ligand>
        <name>AMP</name>
        <dbReference type="ChEBI" id="CHEBI:456215"/>
    </ligand>
</feature>
<reference evidence="23 24" key="1">
    <citation type="submission" date="2017-03" db="EMBL/GenBank/DDBJ databases">
        <authorList>
            <person name="Afonso C.L."/>
            <person name="Miller P.J."/>
            <person name="Scott M.A."/>
            <person name="Spackman E."/>
            <person name="Goraichik I."/>
            <person name="Dimitrov K.M."/>
            <person name="Suarez D.L."/>
            <person name="Swayne D.E."/>
        </authorList>
    </citation>
    <scope>NUCLEOTIDE SEQUENCE [LARGE SCALE GENOMIC DNA]</scope>
    <source>
        <strain evidence="23 24">CECT 8367</strain>
    </source>
</reference>
<evidence type="ECO:0000256" key="15">
    <source>
        <dbReference type="ARBA" id="ARBA00048238"/>
    </source>
</evidence>
<feature type="binding site" evidence="18">
    <location>
        <position position="175"/>
    </location>
    <ligand>
        <name>(6S)-NADPHX</name>
        <dbReference type="ChEBI" id="CHEBI:64076"/>
    </ligand>
</feature>
<dbReference type="PROSITE" id="PS51385">
    <property type="entry name" value="YJEF_N"/>
    <property type="match status" value="1"/>
</dbReference>
<evidence type="ECO:0000256" key="11">
    <source>
        <dbReference type="ARBA" id="ARBA00023235"/>
    </source>
</evidence>
<dbReference type="EC" id="4.2.1.136" evidence="19"/>
<dbReference type="InterPro" id="IPR029056">
    <property type="entry name" value="Ribokinase-like"/>
</dbReference>
<dbReference type="GO" id="GO:0016301">
    <property type="term" value="F:kinase activity"/>
    <property type="evidence" value="ECO:0007669"/>
    <property type="project" value="UniProtKB-KW"/>
</dbReference>
<dbReference type="Pfam" id="PF03853">
    <property type="entry name" value="YjeF_N"/>
    <property type="match status" value="1"/>
</dbReference>
<feature type="binding site" evidence="18">
    <location>
        <begin position="82"/>
        <end position="86"/>
    </location>
    <ligand>
        <name>(6S)-NADPHX</name>
        <dbReference type="ChEBI" id="CHEBI:64076"/>
    </ligand>
</feature>
<keyword evidence="6 17" id="KW-0547">Nucleotide-binding</keyword>
<dbReference type="InterPro" id="IPR000631">
    <property type="entry name" value="CARKD"/>
</dbReference>
<comment type="cofactor">
    <cofactor evidence="17">
        <name>Mg(2+)</name>
        <dbReference type="ChEBI" id="CHEBI:18420"/>
    </cofactor>
</comment>
<keyword evidence="11 18" id="KW-0413">Isomerase</keyword>
<dbReference type="Proteomes" id="UP000193495">
    <property type="component" value="Unassembled WGS sequence"/>
</dbReference>
<dbReference type="NCBIfam" id="TIGR00196">
    <property type="entry name" value="yjeF_cterm"/>
    <property type="match status" value="1"/>
</dbReference>
<dbReference type="PANTHER" id="PTHR12592">
    <property type="entry name" value="ATP-DEPENDENT (S)-NAD(P)H-HYDRATE DEHYDRATASE FAMILY MEMBER"/>
    <property type="match status" value="1"/>
</dbReference>
<evidence type="ECO:0000256" key="17">
    <source>
        <dbReference type="HAMAP-Rule" id="MF_01965"/>
    </source>
</evidence>
<comment type="subunit">
    <text evidence="17">Homotetramer.</text>
</comment>
<feature type="binding site" evidence="18">
    <location>
        <position position="178"/>
    </location>
    <ligand>
        <name>K(+)</name>
        <dbReference type="ChEBI" id="CHEBI:29103"/>
    </ligand>
</feature>
<feature type="binding site" evidence="17">
    <location>
        <position position="381"/>
    </location>
    <ligand>
        <name>(6S)-NADPHX</name>
        <dbReference type="ChEBI" id="CHEBI:64076"/>
    </ligand>
</feature>
<keyword evidence="12 17" id="KW-0456">Lyase</keyword>
<comment type="similarity">
    <text evidence="4 19">In the C-terminal section; belongs to the NnrD/CARKD family.</text>
</comment>
<dbReference type="GO" id="GO:0046872">
    <property type="term" value="F:metal ion binding"/>
    <property type="evidence" value="ECO:0007669"/>
    <property type="project" value="UniProtKB-UniRule"/>
</dbReference>
<evidence type="ECO:0000256" key="6">
    <source>
        <dbReference type="ARBA" id="ARBA00022741"/>
    </source>
</evidence>
<dbReference type="PROSITE" id="PS51383">
    <property type="entry name" value="YJEF_C_3"/>
    <property type="match status" value="1"/>
</dbReference>
<dbReference type="AlphaFoldDB" id="A0A1X6ZXP0"/>
<comment type="catalytic activity">
    <reaction evidence="16 17 19">
        <text>(6S)-NADPHX + ADP = AMP + phosphate + NADPH + H(+)</text>
        <dbReference type="Rhea" id="RHEA:32235"/>
        <dbReference type="ChEBI" id="CHEBI:15378"/>
        <dbReference type="ChEBI" id="CHEBI:43474"/>
        <dbReference type="ChEBI" id="CHEBI:57783"/>
        <dbReference type="ChEBI" id="CHEBI:64076"/>
        <dbReference type="ChEBI" id="CHEBI:456215"/>
        <dbReference type="ChEBI" id="CHEBI:456216"/>
        <dbReference type="EC" id="4.2.1.136"/>
    </reaction>
</comment>
<dbReference type="InterPro" id="IPR004443">
    <property type="entry name" value="YjeF_N_dom"/>
</dbReference>
<dbReference type="GO" id="GO:0046496">
    <property type="term" value="P:nicotinamide nucleotide metabolic process"/>
    <property type="evidence" value="ECO:0007669"/>
    <property type="project" value="UniProtKB-UniRule"/>
</dbReference>
<evidence type="ECO:0000313" key="25">
    <source>
        <dbReference type="Proteomes" id="UP000240624"/>
    </source>
</evidence>
<keyword evidence="10 17" id="KW-0520">NAD</keyword>
<feature type="domain" description="YjeF N-terminal" evidence="21">
    <location>
        <begin position="32"/>
        <end position="233"/>
    </location>
</feature>
<dbReference type="EMBL" id="PYGB01000010">
    <property type="protein sequence ID" value="PSK83500.1"/>
    <property type="molecule type" value="Genomic_DNA"/>
</dbReference>
<evidence type="ECO:0000256" key="5">
    <source>
        <dbReference type="ARBA" id="ARBA00022723"/>
    </source>
</evidence>
<dbReference type="GO" id="GO:0005524">
    <property type="term" value="F:ATP binding"/>
    <property type="evidence" value="ECO:0007669"/>
    <property type="project" value="UniProtKB-UniRule"/>
</dbReference>
<feature type="binding site" evidence="17">
    <location>
        <begin position="426"/>
        <end position="430"/>
    </location>
    <ligand>
        <name>AMP</name>
        <dbReference type="ChEBI" id="CHEBI:456215"/>
    </ligand>
</feature>
<keyword evidence="7 17" id="KW-0067">ATP-binding</keyword>
<dbReference type="SUPFAM" id="SSF53613">
    <property type="entry name" value="Ribokinase-like"/>
    <property type="match status" value="1"/>
</dbReference>
<evidence type="ECO:0000313" key="22">
    <source>
        <dbReference type="EMBL" id="PSK83500.1"/>
    </source>
</evidence>
<feature type="binding site" evidence="17">
    <location>
        <position position="331"/>
    </location>
    <ligand>
        <name>(6S)-NADPHX</name>
        <dbReference type="ChEBI" id="CHEBI:64076"/>
    </ligand>
</feature>
<comment type="cofactor">
    <cofactor evidence="18 19">
        <name>K(+)</name>
        <dbReference type="ChEBI" id="CHEBI:29103"/>
    </cofactor>
    <text evidence="18 19">Binds 1 potassium ion per subunit.</text>
</comment>
<dbReference type="GO" id="GO:0052856">
    <property type="term" value="F:NAD(P)HX epimerase activity"/>
    <property type="evidence" value="ECO:0007669"/>
    <property type="project" value="UniProtKB-UniRule"/>
</dbReference>
<feature type="binding site" evidence="17">
    <location>
        <position position="268"/>
    </location>
    <ligand>
        <name>(6S)-NADPHX</name>
        <dbReference type="ChEBI" id="CHEBI:64076"/>
    </ligand>
</feature>
<comment type="function">
    <text evidence="14 19">Bifunctional enzyme that catalyzes the epimerization of the S- and R-forms of NAD(P)HX and the dehydration of the S-form of NAD(P)HX at the expense of ADP, which is converted to AMP. This allows the repair of both epimers of NAD(P)HX, a damaged form of NAD(P)H that is a result of enzymatic or heat-dependent hydration.</text>
</comment>
<dbReference type="HAMAP" id="MF_01966">
    <property type="entry name" value="NADHX_epimerase"/>
    <property type="match status" value="1"/>
</dbReference>
<evidence type="ECO:0000256" key="7">
    <source>
        <dbReference type="ARBA" id="ARBA00022840"/>
    </source>
</evidence>
<accession>A0A1X6ZXP0</accession>
<comment type="similarity">
    <text evidence="17">Belongs to the NnrD/CARKD family.</text>
</comment>
<dbReference type="InterPro" id="IPR036652">
    <property type="entry name" value="YjeF_N_dom_sf"/>
</dbReference>
<keyword evidence="5 18" id="KW-0479">Metal-binding</keyword>
<evidence type="ECO:0000259" key="21">
    <source>
        <dbReference type="PROSITE" id="PS51385"/>
    </source>
</evidence>
<dbReference type="GO" id="GO:0052855">
    <property type="term" value="F:ADP-dependent NAD(P)H-hydrate dehydratase activity"/>
    <property type="evidence" value="ECO:0007669"/>
    <property type="project" value="UniProtKB-UniRule"/>
</dbReference>
<dbReference type="SUPFAM" id="SSF64153">
    <property type="entry name" value="YjeF N-terminal domain-like"/>
    <property type="match status" value="1"/>
</dbReference>
<keyword evidence="8 17" id="KW-0521">NADP</keyword>
<proteinExistence type="inferred from homology"/>
<dbReference type="InterPro" id="IPR030677">
    <property type="entry name" value="Nnr"/>
</dbReference>
<feature type="binding site" evidence="18">
    <location>
        <begin position="149"/>
        <end position="155"/>
    </location>
    <ligand>
        <name>(6S)-NADPHX</name>
        <dbReference type="ChEBI" id="CHEBI:64076"/>
    </ligand>
</feature>
<comment type="catalytic activity">
    <reaction evidence="1 18 19">
        <text>(6R)-NADHX = (6S)-NADHX</text>
        <dbReference type="Rhea" id="RHEA:32215"/>
        <dbReference type="ChEBI" id="CHEBI:64074"/>
        <dbReference type="ChEBI" id="CHEBI:64075"/>
        <dbReference type="EC" id="5.1.99.6"/>
    </reaction>
</comment>
<keyword evidence="9 18" id="KW-0630">Potassium</keyword>
<feature type="binding site" evidence="18">
    <location>
        <position position="145"/>
    </location>
    <ligand>
        <name>K(+)</name>
        <dbReference type="ChEBI" id="CHEBI:29103"/>
    </ligand>
</feature>
<feature type="domain" description="YjeF C-terminal" evidence="20">
    <location>
        <begin position="233"/>
        <end position="514"/>
    </location>
</feature>
<comment type="function">
    <text evidence="17">Catalyzes the dehydration of the S-form of NAD(P)HX at the expense of ADP, which is converted to AMP. Together with NAD(P)HX epimerase, which catalyzes the epimerization of the S- and R-forms, the enzyme allows the repair of both epimers of NAD(P)HX, a damaged form of NAD(P)H that is a result of enzymatic or heat-dependent hydration.</text>
</comment>
<keyword evidence="13" id="KW-0511">Multifunctional enzyme</keyword>
<dbReference type="CDD" id="cd01171">
    <property type="entry name" value="YXKO-related"/>
    <property type="match status" value="1"/>
</dbReference>
<reference evidence="22 25" key="2">
    <citation type="submission" date="2018-03" db="EMBL/GenBank/DDBJ databases">
        <title>Genomic Encyclopedia of Archaeal and Bacterial Type Strains, Phase II (KMG-II): from individual species to whole genera.</title>
        <authorList>
            <person name="Goeker M."/>
        </authorList>
    </citation>
    <scope>NUCLEOTIDE SEQUENCE [LARGE SCALE GENOMIC DNA]</scope>
    <source>
        <strain evidence="22 25">DSM 29956</strain>
    </source>
</reference>
<evidence type="ECO:0000313" key="23">
    <source>
        <dbReference type="EMBL" id="SLN64264.1"/>
    </source>
</evidence>
<dbReference type="NCBIfam" id="TIGR00197">
    <property type="entry name" value="yjeF_nterm"/>
    <property type="match status" value="1"/>
</dbReference>
<evidence type="ECO:0000256" key="9">
    <source>
        <dbReference type="ARBA" id="ARBA00022958"/>
    </source>
</evidence>
<comment type="function">
    <text evidence="18">Catalyzes the epimerization of the S- and R-forms of NAD(P)HX, a damaged form of NAD(P)H that is a result of enzymatic or heat-dependent hydration. This is a prerequisite for the S-specific NAD(P)H-hydrate dehydratase to allow the repair of both epimers of NAD(P)HX.</text>
</comment>
<feature type="binding site" evidence="18">
    <location>
        <position position="83"/>
    </location>
    <ligand>
        <name>K(+)</name>
        <dbReference type="ChEBI" id="CHEBI:29103"/>
    </ligand>
</feature>
<dbReference type="EMBL" id="FWFY01000011">
    <property type="protein sequence ID" value="SLN64264.1"/>
    <property type="molecule type" value="Genomic_DNA"/>
</dbReference>
<protein>
    <recommendedName>
        <fullName evidence="19">Bifunctional NAD(P)H-hydrate repair enzyme</fullName>
    </recommendedName>
    <alternativeName>
        <fullName evidence="19">Nicotinamide nucleotide repair protein</fullName>
    </alternativeName>
    <domain>
        <recommendedName>
            <fullName evidence="19">ADP-dependent (S)-NAD(P)H-hydrate dehydratase</fullName>
            <ecNumber evidence="19">4.2.1.136</ecNumber>
        </recommendedName>
        <alternativeName>
            <fullName evidence="19">ADP-dependent NAD(P)HX dehydratase</fullName>
        </alternativeName>
    </domain>
    <domain>
        <recommendedName>
            <fullName evidence="19">NAD(P)H-hydrate epimerase</fullName>
            <ecNumber evidence="19">5.1.99.6</ecNumber>
        </recommendedName>
    </domain>
</protein>
<evidence type="ECO:0000256" key="13">
    <source>
        <dbReference type="ARBA" id="ARBA00023268"/>
    </source>
</evidence>
<keyword evidence="25" id="KW-1185">Reference proteome</keyword>
<evidence type="ECO:0000256" key="18">
    <source>
        <dbReference type="HAMAP-Rule" id="MF_01966"/>
    </source>
</evidence>
<evidence type="ECO:0000313" key="24">
    <source>
        <dbReference type="Proteomes" id="UP000193495"/>
    </source>
</evidence>
<evidence type="ECO:0000259" key="20">
    <source>
        <dbReference type="PROSITE" id="PS51383"/>
    </source>
</evidence>
<evidence type="ECO:0000256" key="8">
    <source>
        <dbReference type="ARBA" id="ARBA00022857"/>
    </source>
</evidence>
<evidence type="ECO:0000256" key="12">
    <source>
        <dbReference type="ARBA" id="ARBA00023239"/>
    </source>
</evidence>
<evidence type="ECO:0000256" key="10">
    <source>
        <dbReference type="ARBA" id="ARBA00023027"/>
    </source>
</evidence>
<sequence>MQFEKSGPADAPETARSVSSLDGMAVLTASEMRDAEARAIAGGTPGAVLMERAGAAVIAALFEHWPQLSSGGRACVLCGPGGNGGDGYAVARQLAIRGWTVRLHALAPARHADAAGQARLWSEMGATEEWERAGESVGGADLVVDALFGIGLARPLGLEFDRVLAAGAQRVLAIDLPSGLCSDSGRVIGERCFDADLTVSFHTPKRGHILAEGPARCGALDIRSIGLPEEGGSVRLTRRPERLGKRAGHKYGHGHALVLSGGVGRGGAARMAARAALRIGAGLVTLACPPAALQENAARLDAIMLRSLRDAEALKRLLEDSRLNALLLGPGLGTGPREGELVAQALAAGRSTVLDADALTLVAGDAALRDALHEGCLLTPHDGEFARLVPDIANRMSGPVANGPAYSRLDAAREAAGRLGCTVLLKGPDTVIAAPDGRAVINAAVHGRAAPWLATAGAGDVLAGIAAGLMARGRDGFAAGQEAAWLHVETARRFGPGLIAEDLPEMLPAVMREMEL</sequence>
<name>A0A1X6ZXP0_9RHOB</name>
<dbReference type="Pfam" id="PF01256">
    <property type="entry name" value="Carb_kinase"/>
    <property type="match status" value="1"/>
</dbReference>
<dbReference type="Gene3D" id="3.40.50.10260">
    <property type="entry name" value="YjeF N-terminal domain"/>
    <property type="match status" value="1"/>
</dbReference>
<dbReference type="PIRSF" id="PIRSF017184">
    <property type="entry name" value="Nnr"/>
    <property type="match status" value="1"/>
</dbReference>
<comment type="catalytic activity">
    <reaction evidence="15 17 19">
        <text>(6S)-NADHX + ADP = AMP + phosphate + NADH + H(+)</text>
        <dbReference type="Rhea" id="RHEA:32223"/>
        <dbReference type="ChEBI" id="CHEBI:15378"/>
        <dbReference type="ChEBI" id="CHEBI:43474"/>
        <dbReference type="ChEBI" id="CHEBI:57945"/>
        <dbReference type="ChEBI" id="CHEBI:64074"/>
        <dbReference type="ChEBI" id="CHEBI:456215"/>
        <dbReference type="ChEBI" id="CHEBI:456216"/>
        <dbReference type="EC" id="4.2.1.136"/>
    </reaction>
</comment>
<comment type="caution">
    <text evidence="18">Lacks conserved residue(s) required for the propagation of feature annotation.</text>
</comment>